<proteinExistence type="predicted"/>
<dbReference type="EMBL" id="VDLU01000004">
    <property type="protein sequence ID" value="TNJ27184.1"/>
    <property type="molecule type" value="Genomic_DNA"/>
</dbReference>
<feature type="compositionally biased region" description="Polar residues" evidence="1">
    <location>
        <begin position="13"/>
        <end position="45"/>
    </location>
</feature>
<accession>A0A4Z1SN61</accession>
<dbReference type="OrthoDB" id="10377518at2759"/>
<feature type="region of interest" description="Disordered" evidence="1">
    <location>
        <begin position="1"/>
        <end position="50"/>
    </location>
</feature>
<reference evidence="2 3" key="1">
    <citation type="submission" date="2019-05" db="EMBL/GenBank/DDBJ databases">
        <title>The compact genome of Giardia muris reveals important steps in the evolution of intestinal protozoan parasites.</title>
        <authorList>
            <person name="Xu F."/>
            <person name="Jimenez-Gonzalez A."/>
            <person name="Einarsson E."/>
            <person name="Astvaldsson A."/>
            <person name="Peirasmaki D."/>
            <person name="Eckmann L."/>
            <person name="Andersson J.O."/>
            <person name="Svard S.G."/>
            <person name="Jerlstrom-Hultqvist J."/>
        </authorList>
    </citation>
    <scope>NUCLEOTIDE SEQUENCE [LARGE SCALE GENOMIC DNA]</scope>
    <source>
        <strain evidence="2 3">Roberts-Thomson</strain>
    </source>
</reference>
<comment type="caution">
    <text evidence="2">The sequence shown here is derived from an EMBL/GenBank/DDBJ whole genome shotgun (WGS) entry which is preliminary data.</text>
</comment>
<sequence length="337" mass="35897">MPGAGGILDNPKGTPNSGFNFKPQGQGTTPSSNMGFGQPMGTQAPNKEGAGLFAFGTGQTTTTHSIGFQPGQGAQPQLGTNTPVITQPNAFPSYGNQTSSAFSGFSGAQPAPTFGNTFGTTAFTANSLNNHGAPTTFGGGLGTGGQQLSSAQLSQLTLSPEMTGVKPDDTLQSCPHSFKQIIKSIEASQEEISRLMGDVDKKLEENKKDFEAVTRGLQELNFALCEIESSQITVQAETAALRYNLEEERDLVCRLRSNDASVREAADLYWSRKIEALQDRQRSLQTNLATLVTSLEGRTDPNAQAPCLQITTAADLHAVLEGLYQQVRIYQMKLGLN</sequence>
<gene>
    <name evidence="2" type="ORF">GMRT_11027</name>
</gene>
<dbReference type="Proteomes" id="UP000315496">
    <property type="component" value="Chromosome 4"/>
</dbReference>
<evidence type="ECO:0000313" key="3">
    <source>
        <dbReference type="Proteomes" id="UP000315496"/>
    </source>
</evidence>
<organism evidence="2 3">
    <name type="scientific">Giardia muris</name>
    <dbReference type="NCBI Taxonomy" id="5742"/>
    <lineage>
        <taxon>Eukaryota</taxon>
        <taxon>Metamonada</taxon>
        <taxon>Diplomonadida</taxon>
        <taxon>Hexamitidae</taxon>
        <taxon>Giardiinae</taxon>
        <taxon>Giardia</taxon>
    </lineage>
</organism>
<dbReference type="VEuPathDB" id="GiardiaDB:GMRT_11027"/>
<keyword evidence="3" id="KW-1185">Reference proteome</keyword>
<dbReference type="AlphaFoldDB" id="A0A4Z1SN61"/>
<evidence type="ECO:0000313" key="2">
    <source>
        <dbReference type="EMBL" id="TNJ27184.1"/>
    </source>
</evidence>
<protein>
    <submittedName>
        <fullName evidence="2">Uncharacterized protein</fullName>
    </submittedName>
</protein>
<evidence type="ECO:0000256" key="1">
    <source>
        <dbReference type="SAM" id="MobiDB-lite"/>
    </source>
</evidence>
<name>A0A4Z1SN61_GIAMU</name>